<dbReference type="OrthoDB" id="5183359at2"/>
<gene>
    <name evidence="5" type="ORF">C8E89_10811</name>
</gene>
<evidence type="ECO:0000256" key="2">
    <source>
        <dbReference type="ARBA" id="ARBA00023125"/>
    </source>
</evidence>
<dbReference type="PROSITE" id="PS51118">
    <property type="entry name" value="HTH_HXLR"/>
    <property type="match status" value="2"/>
</dbReference>
<evidence type="ECO:0000256" key="3">
    <source>
        <dbReference type="ARBA" id="ARBA00023163"/>
    </source>
</evidence>
<dbReference type="GO" id="GO:0003677">
    <property type="term" value="F:DNA binding"/>
    <property type="evidence" value="ECO:0007669"/>
    <property type="project" value="UniProtKB-KW"/>
</dbReference>
<reference evidence="5 6" key="2">
    <citation type="submission" date="2018-06" db="EMBL/GenBank/DDBJ databases">
        <title>Sequencing of bacterial isolates from soil warming experiment in Harvard Forest, Massachusetts, USA.</title>
        <authorList>
            <person name="Deangelis K.PhD."/>
        </authorList>
    </citation>
    <scope>NUCLEOTIDE SEQUENCE [LARGE SCALE GENOMIC DNA]</scope>
    <source>
        <strain evidence="5 6">GAS496</strain>
    </source>
</reference>
<feature type="domain" description="HTH hxlR-type" evidence="4">
    <location>
        <begin position="3"/>
        <end position="104"/>
    </location>
</feature>
<keyword evidence="3" id="KW-0804">Transcription</keyword>
<evidence type="ECO:0000256" key="1">
    <source>
        <dbReference type="ARBA" id="ARBA00023015"/>
    </source>
</evidence>
<organism evidence="5 6">
    <name type="scientific">Mycolicibacterium moriokaense</name>
    <dbReference type="NCBI Taxonomy" id="39691"/>
    <lineage>
        <taxon>Bacteria</taxon>
        <taxon>Bacillati</taxon>
        <taxon>Actinomycetota</taxon>
        <taxon>Actinomycetes</taxon>
        <taxon>Mycobacteriales</taxon>
        <taxon>Mycobacteriaceae</taxon>
        <taxon>Mycolicibacterium</taxon>
    </lineage>
</organism>
<dbReference type="AlphaFoldDB" id="A0A318HGC4"/>
<dbReference type="InterPro" id="IPR036390">
    <property type="entry name" value="WH_DNA-bd_sf"/>
</dbReference>
<dbReference type="PANTHER" id="PTHR33204:SF18">
    <property type="entry name" value="TRANSCRIPTIONAL REGULATORY PROTEIN"/>
    <property type="match status" value="1"/>
</dbReference>
<feature type="domain" description="HTH hxlR-type" evidence="4">
    <location>
        <begin position="166"/>
        <end position="264"/>
    </location>
</feature>
<name>A0A318HGC4_9MYCO</name>
<dbReference type="EMBL" id="QJJU01000008">
    <property type="protein sequence ID" value="PXX08347.1"/>
    <property type="molecule type" value="Genomic_DNA"/>
</dbReference>
<evidence type="ECO:0000313" key="6">
    <source>
        <dbReference type="Proteomes" id="UP000247781"/>
    </source>
</evidence>
<dbReference type="InterPro" id="IPR002577">
    <property type="entry name" value="HTH_HxlR"/>
</dbReference>
<evidence type="ECO:0000259" key="4">
    <source>
        <dbReference type="PROSITE" id="PS51118"/>
    </source>
</evidence>
<keyword evidence="2" id="KW-0238">DNA-binding</keyword>
<dbReference type="Proteomes" id="UP000247781">
    <property type="component" value="Unassembled WGS sequence"/>
</dbReference>
<accession>A0A318HGC4</accession>
<dbReference type="Pfam" id="PF01638">
    <property type="entry name" value="HxlR"/>
    <property type="match status" value="2"/>
</dbReference>
<keyword evidence="1" id="KW-0805">Transcription regulation</keyword>
<dbReference type="Gene3D" id="1.10.10.10">
    <property type="entry name" value="Winged helix-like DNA-binding domain superfamily/Winged helix DNA-binding domain"/>
    <property type="match status" value="2"/>
</dbReference>
<dbReference type="SUPFAM" id="SSF46785">
    <property type="entry name" value="Winged helix' DNA-binding domain"/>
    <property type="match status" value="2"/>
</dbReference>
<dbReference type="InterPro" id="IPR036388">
    <property type="entry name" value="WH-like_DNA-bd_sf"/>
</dbReference>
<comment type="caution">
    <text evidence="5">The sequence shown here is derived from an EMBL/GenBank/DDBJ whole genome shotgun (WGS) entry which is preliminary data.</text>
</comment>
<sequence length="306" mass="34081">MHRPSAVGQALLAVGDQWTLLILQRALLGRARRFADWRDDLHIAESVLASRLKEMVARDLLVPKSYTSNGRTRPEYMLSPRAIDLWPMFVAIWSWERTWVARPKPLPDLVHDTCGKLTDVELGCGACGKWPTTGDDIQTAYDTGIFAQVAVPRLHRRTVRLDASADPLSYFPETLAIIADRWSTVVLAAAFVGVRRFADFQETLGVAPSVLSARLRLFTQLGVLEAADAAGESRGYRLTPKGLAFSPTFVVLIDWANRWHASESSDAKLTIIHRGCGATLVPQLRCRKCGDVINREDIHFRLAPRA</sequence>
<dbReference type="RefSeq" id="WP_110316581.1">
    <property type="nucleotide sequence ID" value="NZ_QJJU01000008.1"/>
</dbReference>
<protein>
    <submittedName>
        <fullName evidence="5">HxlR family transcriptional regulator</fullName>
    </submittedName>
</protein>
<keyword evidence="6" id="KW-1185">Reference proteome</keyword>
<dbReference type="PANTHER" id="PTHR33204">
    <property type="entry name" value="TRANSCRIPTIONAL REGULATOR, MARR FAMILY"/>
    <property type="match status" value="1"/>
</dbReference>
<reference evidence="6" key="1">
    <citation type="submission" date="2018-05" db="EMBL/GenBank/DDBJ databases">
        <authorList>
            <person name="Deangelis K."/>
            <person name="Huntemann M."/>
            <person name="Clum A."/>
            <person name="Pillay M."/>
            <person name="Palaniappan K."/>
            <person name="Varghese N."/>
            <person name="Mikhailova N."/>
            <person name="Stamatis D."/>
            <person name="Reddy T."/>
            <person name="Daum C."/>
            <person name="Shapiro N."/>
            <person name="Ivanova N."/>
            <person name="Kyrpides N."/>
            <person name="Woyke T."/>
        </authorList>
    </citation>
    <scope>NUCLEOTIDE SEQUENCE [LARGE SCALE GENOMIC DNA]</scope>
    <source>
        <strain evidence="6">GAS496</strain>
    </source>
</reference>
<evidence type="ECO:0000313" key="5">
    <source>
        <dbReference type="EMBL" id="PXX08347.1"/>
    </source>
</evidence>
<proteinExistence type="predicted"/>